<dbReference type="InterPro" id="IPR017853">
    <property type="entry name" value="GH"/>
</dbReference>
<sequence length="479" mass="50778">MPVASPGSDAGGSPQGGPPVVGGFPPGFLWGAGTSAFQVEGALDADGRGESVWDVFARCPGAIEDGADGSRACESYARWREDVALVAELGLGAYRFSVAWSRVMPEGTGRVEARGLDHYERLVDALLARGVAPILTLNHWDMPQALMADGGWAGRASVDAFAEYTGAVAGRLADRVPWWITQNEPWIIALLGYQLGLHAPGVSDLGASLAAGHHVLLGHGAAADVLHAYPGARVGAALSLFPCDPATPSPADVAAAEGSDGYVNRWFLDPLLAGGYPADMREHWERALGRPLDVIRDGDEDAIGGRSDFLGVNYYTRRVMAAAEPGPGRPFPWQVVDPGGTAPRTDAGWEVNPAAMHDLLVRLARDYPGVPLLVTENGGVFADAPTHDGRVHDRRRTAFLRGHVAALAEAIAAGADVRGYVHWSLMDNLEWALGYRPRFGLVHVDYPTGVRTVKDSGRVYAELARTGVLQPDPAVVPFG</sequence>
<dbReference type="EMBL" id="JBHSGF010000001">
    <property type="protein sequence ID" value="MFC4553785.1"/>
    <property type="molecule type" value="Genomic_DNA"/>
</dbReference>
<keyword evidence="6" id="KW-0119">Carbohydrate metabolism</keyword>
<evidence type="ECO:0000256" key="1">
    <source>
        <dbReference type="ARBA" id="ARBA00000448"/>
    </source>
</evidence>
<dbReference type="PANTHER" id="PTHR10353">
    <property type="entry name" value="GLYCOSYL HYDROLASE"/>
    <property type="match status" value="1"/>
</dbReference>
<comment type="catalytic activity">
    <reaction evidence="1 9">
        <text>Hydrolysis of terminal, non-reducing beta-D-glucosyl residues with release of beta-D-glucose.</text>
        <dbReference type="EC" id="3.2.1.21"/>
    </reaction>
</comment>
<dbReference type="InterPro" id="IPR017736">
    <property type="entry name" value="Glyco_hydro_1_beta-glucosidase"/>
</dbReference>
<proteinExistence type="inferred from homology"/>
<dbReference type="SUPFAM" id="SSF51445">
    <property type="entry name" value="(Trans)glycosidases"/>
    <property type="match status" value="1"/>
</dbReference>
<dbReference type="InterPro" id="IPR033132">
    <property type="entry name" value="GH_1_N_CS"/>
</dbReference>
<dbReference type="Pfam" id="PF00232">
    <property type="entry name" value="Glyco_hydro_1"/>
    <property type="match status" value="1"/>
</dbReference>
<evidence type="ECO:0000256" key="4">
    <source>
        <dbReference type="ARBA" id="ARBA00022801"/>
    </source>
</evidence>
<evidence type="ECO:0000256" key="5">
    <source>
        <dbReference type="ARBA" id="ARBA00023001"/>
    </source>
</evidence>
<dbReference type="EC" id="3.2.1.21" evidence="3 9"/>
<dbReference type="Proteomes" id="UP001595955">
    <property type="component" value="Unassembled WGS sequence"/>
</dbReference>
<accession>A0ABV9D6W4</accession>
<dbReference type="Gene3D" id="3.20.20.80">
    <property type="entry name" value="Glycosidases"/>
    <property type="match status" value="1"/>
</dbReference>
<dbReference type="NCBIfam" id="TIGR03356">
    <property type="entry name" value="BGL"/>
    <property type="match status" value="1"/>
</dbReference>
<evidence type="ECO:0000256" key="3">
    <source>
        <dbReference type="ARBA" id="ARBA00012744"/>
    </source>
</evidence>
<evidence type="ECO:0000256" key="6">
    <source>
        <dbReference type="ARBA" id="ARBA00023277"/>
    </source>
</evidence>
<protein>
    <recommendedName>
        <fullName evidence="3 9">Beta-glucosidase</fullName>
        <ecNumber evidence="3 9">3.2.1.21</ecNumber>
    </recommendedName>
</protein>
<comment type="similarity">
    <text evidence="2 9">Belongs to the glycosyl hydrolase 1 family.</text>
</comment>
<dbReference type="RefSeq" id="WP_122823032.1">
    <property type="nucleotide sequence ID" value="NZ_CP033325.1"/>
</dbReference>
<keyword evidence="7 9" id="KW-0326">Glycosidase</keyword>
<keyword evidence="8" id="KW-0624">Polysaccharide degradation</keyword>
<reference evidence="11" key="1">
    <citation type="journal article" date="2019" name="Int. J. Syst. Evol. Microbiol.">
        <title>The Global Catalogue of Microorganisms (GCM) 10K type strain sequencing project: providing services to taxonomists for standard genome sequencing and annotation.</title>
        <authorList>
            <consortium name="The Broad Institute Genomics Platform"/>
            <consortium name="The Broad Institute Genome Sequencing Center for Infectious Disease"/>
            <person name="Wu L."/>
            <person name="Ma J."/>
        </authorList>
    </citation>
    <scope>NUCLEOTIDE SEQUENCE [LARGE SCALE GENOMIC DNA]</scope>
    <source>
        <strain evidence="11">JCM 3369</strain>
    </source>
</reference>
<organism evidence="10 11">
    <name type="scientific">Georgenia faecalis</name>
    <dbReference type="NCBI Taxonomy" id="2483799"/>
    <lineage>
        <taxon>Bacteria</taxon>
        <taxon>Bacillati</taxon>
        <taxon>Actinomycetota</taxon>
        <taxon>Actinomycetes</taxon>
        <taxon>Micrococcales</taxon>
        <taxon>Bogoriellaceae</taxon>
        <taxon>Georgenia</taxon>
    </lineage>
</organism>
<evidence type="ECO:0000256" key="7">
    <source>
        <dbReference type="ARBA" id="ARBA00023295"/>
    </source>
</evidence>
<evidence type="ECO:0000313" key="11">
    <source>
        <dbReference type="Proteomes" id="UP001595955"/>
    </source>
</evidence>
<comment type="caution">
    <text evidence="10">The sequence shown here is derived from an EMBL/GenBank/DDBJ whole genome shotgun (WGS) entry which is preliminary data.</text>
</comment>
<keyword evidence="11" id="KW-1185">Reference proteome</keyword>
<evidence type="ECO:0000313" key="10">
    <source>
        <dbReference type="EMBL" id="MFC4553785.1"/>
    </source>
</evidence>
<dbReference type="InterPro" id="IPR001360">
    <property type="entry name" value="Glyco_hydro_1"/>
</dbReference>
<dbReference type="GO" id="GO:0008422">
    <property type="term" value="F:beta-glucosidase activity"/>
    <property type="evidence" value="ECO:0007669"/>
    <property type="project" value="UniProtKB-EC"/>
</dbReference>
<evidence type="ECO:0000256" key="9">
    <source>
        <dbReference type="RuleBase" id="RU361175"/>
    </source>
</evidence>
<name>A0ABV9D6W4_9MICO</name>
<dbReference type="PANTHER" id="PTHR10353:SF36">
    <property type="entry name" value="LP05116P"/>
    <property type="match status" value="1"/>
</dbReference>
<gene>
    <name evidence="10" type="ORF">ACFO3F_00870</name>
</gene>
<evidence type="ECO:0000256" key="2">
    <source>
        <dbReference type="ARBA" id="ARBA00010838"/>
    </source>
</evidence>
<evidence type="ECO:0000256" key="8">
    <source>
        <dbReference type="ARBA" id="ARBA00023326"/>
    </source>
</evidence>
<dbReference type="PROSITE" id="PS00653">
    <property type="entry name" value="GLYCOSYL_HYDROL_F1_2"/>
    <property type="match status" value="1"/>
</dbReference>
<dbReference type="PRINTS" id="PR00131">
    <property type="entry name" value="GLHYDRLASE1"/>
</dbReference>
<keyword evidence="4 9" id="KW-0378">Hydrolase</keyword>
<keyword evidence="5" id="KW-0136">Cellulose degradation</keyword>